<reference evidence="2" key="1">
    <citation type="submission" date="2023-06" db="EMBL/GenBank/DDBJ databases">
        <title>Genome-scale phylogeny and comparative genomics of the fungal order Sordariales.</title>
        <authorList>
            <consortium name="Lawrence Berkeley National Laboratory"/>
            <person name="Hensen N."/>
            <person name="Bonometti L."/>
            <person name="Westerberg I."/>
            <person name="Brannstrom I.O."/>
            <person name="Guillou S."/>
            <person name="Cros-Aarteil S."/>
            <person name="Calhoun S."/>
            <person name="Haridas S."/>
            <person name="Kuo A."/>
            <person name="Mondo S."/>
            <person name="Pangilinan J."/>
            <person name="Riley R."/>
            <person name="LaButti K."/>
            <person name="Andreopoulos B."/>
            <person name="Lipzen A."/>
            <person name="Chen C."/>
            <person name="Yanf M."/>
            <person name="Daum C."/>
            <person name="Ng V."/>
            <person name="Clum A."/>
            <person name="Steindorff A."/>
            <person name="Ohm R."/>
            <person name="Martin F."/>
            <person name="Silar P."/>
            <person name="Natvig D."/>
            <person name="Lalanne C."/>
            <person name="Gautier V."/>
            <person name="Ament-velasquez S.L."/>
            <person name="Kruys A."/>
            <person name="Hutchinson M.I."/>
            <person name="Powell A.J."/>
            <person name="Barry K."/>
            <person name="Miller A.N."/>
            <person name="Grigoriev I.V."/>
            <person name="Debuchy R."/>
            <person name="Gladieux P."/>
            <person name="Thoren M.H."/>
            <person name="Johannesson H."/>
        </authorList>
    </citation>
    <scope>NUCLEOTIDE SEQUENCE</scope>
    <source>
        <strain evidence="2">SMH2392-1A</strain>
    </source>
</reference>
<dbReference type="RefSeq" id="XP_060299628.1">
    <property type="nucleotide sequence ID" value="XM_060444812.1"/>
</dbReference>
<evidence type="ECO:0000313" key="2">
    <source>
        <dbReference type="EMBL" id="KAK0726772.1"/>
    </source>
</evidence>
<proteinExistence type="predicted"/>
<dbReference type="Proteomes" id="UP001172101">
    <property type="component" value="Unassembled WGS sequence"/>
</dbReference>
<keyword evidence="1" id="KW-0472">Membrane</keyword>
<accession>A0AA40E6F2</accession>
<dbReference type="GeneID" id="85328082"/>
<keyword evidence="1" id="KW-1133">Transmembrane helix</keyword>
<dbReference type="AlphaFoldDB" id="A0AA40E6F2"/>
<evidence type="ECO:0000313" key="3">
    <source>
        <dbReference type="Proteomes" id="UP001172101"/>
    </source>
</evidence>
<keyword evidence="1" id="KW-0812">Transmembrane</keyword>
<evidence type="ECO:0000256" key="1">
    <source>
        <dbReference type="SAM" id="Phobius"/>
    </source>
</evidence>
<keyword evidence="3" id="KW-1185">Reference proteome</keyword>
<comment type="caution">
    <text evidence="2">The sequence shown here is derived from an EMBL/GenBank/DDBJ whole genome shotgun (WGS) entry which is preliminary data.</text>
</comment>
<sequence>MQWKTYIARKSAYVEIIVYVDPGACYATTLMVYPLIIDINNRVPVPWNVAHLSMQKLPALDLSEVGQPDKRRWLDDFKWLSLHVSSTTSARENVLRHSPMDGGEHARAQLKATLLTILKHHAGFSFLVSKLRLDLSNRTVVLYAACLKLYDALPRPNDYLIALTENNGMEGNADKSLEDGQQVLCNCGNGVVPDGYMPSIPNFKSFVGKQCVRVALSLLFYL</sequence>
<protein>
    <submittedName>
        <fullName evidence="2">Uncharacterized protein</fullName>
    </submittedName>
</protein>
<feature type="transmembrane region" description="Helical" evidence="1">
    <location>
        <begin position="12"/>
        <end position="36"/>
    </location>
</feature>
<gene>
    <name evidence="2" type="ORF">B0T26DRAFT_747179</name>
</gene>
<dbReference type="EMBL" id="JAUIRO010000002">
    <property type="protein sequence ID" value="KAK0726772.1"/>
    <property type="molecule type" value="Genomic_DNA"/>
</dbReference>
<organism evidence="2 3">
    <name type="scientific">Lasiosphaeria miniovina</name>
    <dbReference type="NCBI Taxonomy" id="1954250"/>
    <lineage>
        <taxon>Eukaryota</taxon>
        <taxon>Fungi</taxon>
        <taxon>Dikarya</taxon>
        <taxon>Ascomycota</taxon>
        <taxon>Pezizomycotina</taxon>
        <taxon>Sordariomycetes</taxon>
        <taxon>Sordariomycetidae</taxon>
        <taxon>Sordariales</taxon>
        <taxon>Lasiosphaeriaceae</taxon>
        <taxon>Lasiosphaeria</taxon>
    </lineage>
</organism>
<name>A0AA40E6F2_9PEZI</name>